<name>A0ABS2C822_9NEIS</name>
<evidence type="ECO:0000313" key="2">
    <source>
        <dbReference type="Proteomes" id="UP001195660"/>
    </source>
</evidence>
<dbReference type="InterPro" id="IPR016419">
    <property type="entry name" value="Prepilin_Pept-dep_B_prd"/>
</dbReference>
<dbReference type="Proteomes" id="UP001195660">
    <property type="component" value="Unassembled WGS sequence"/>
</dbReference>
<protein>
    <submittedName>
        <fullName evidence="1">Prepilin-type N-terminal cleavage/methylation domain-containing protein</fullName>
    </submittedName>
</protein>
<dbReference type="PROSITE" id="PS00409">
    <property type="entry name" value="PROKAR_NTER_METHYL"/>
    <property type="match status" value="1"/>
</dbReference>
<comment type="caution">
    <text evidence="1">The sequence shown here is derived from an EMBL/GenBank/DDBJ whole genome shotgun (WGS) entry which is preliminary data.</text>
</comment>
<dbReference type="PIRSF" id="PIRSF004525">
    <property type="entry name" value="Pilin_peptidase-dep_B_prd"/>
    <property type="match status" value="1"/>
</dbReference>
<dbReference type="Pfam" id="PF07963">
    <property type="entry name" value="N_methyl"/>
    <property type="match status" value="1"/>
</dbReference>
<sequence length="219" mass="23878">MLMTKQKGMSLIELLVSMALGLLLLGAASSMALSSLFANRDGLRNMALEQEIQPIMSLMVRELRRSGYSQFATDDTTTPAKYFRKINMPGAAVTTVSGKKIYTGECIIFRYERPGSINNTLTSNEVSGFMLNNGQVLMLNSPTNLSINTCDASDSAWVPMNSIERINVTELKFIATTETVAGADLINQLNISITGSAKGAEFSSTLSESIQLRNLPRVY</sequence>
<evidence type="ECO:0000313" key="1">
    <source>
        <dbReference type="EMBL" id="MBM5570294.1"/>
    </source>
</evidence>
<dbReference type="InterPro" id="IPR012902">
    <property type="entry name" value="N_methyl_site"/>
</dbReference>
<dbReference type="EMBL" id="WOFE01000001">
    <property type="protein sequence ID" value="MBM5570294.1"/>
    <property type="molecule type" value="Genomic_DNA"/>
</dbReference>
<reference evidence="1 2" key="1">
    <citation type="submission" date="2019-11" db="EMBL/GenBank/DDBJ databases">
        <title>Novel Deefgea species.</title>
        <authorList>
            <person name="Han J.-H."/>
        </authorList>
    </citation>
    <scope>NUCLEOTIDE SEQUENCE [LARGE SCALE GENOMIC DNA]</scope>
    <source>
        <strain evidence="1 2">LMG 24817</strain>
    </source>
</reference>
<accession>A0ABS2C822</accession>
<keyword evidence="2" id="KW-1185">Reference proteome</keyword>
<gene>
    <name evidence="1" type="ORF">GM173_01750</name>
</gene>
<proteinExistence type="predicted"/>
<organism evidence="1 2">
    <name type="scientific">Deefgea chitinilytica</name>
    <dbReference type="NCBI Taxonomy" id="570276"/>
    <lineage>
        <taxon>Bacteria</taxon>
        <taxon>Pseudomonadati</taxon>
        <taxon>Pseudomonadota</taxon>
        <taxon>Betaproteobacteria</taxon>
        <taxon>Neisseriales</taxon>
        <taxon>Chitinibacteraceae</taxon>
        <taxon>Deefgea</taxon>
    </lineage>
</organism>
<dbReference type="NCBIfam" id="TIGR02532">
    <property type="entry name" value="IV_pilin_GFxxxE"/>
    <property type="match status" value="1"/>
</dbReference>